<dbReference type="Pfam" id="PF21788">
    <property type="entry name" value="TNP-like_GBD"/>
    <property type="match status" value="1"/>
</dbReference>
<proteinExistence type="predicted"/>
<evidence type="ECO:0000313" key="4">
    <source>
        <dbReference type="Proteomes" id="UP001458880"/>
    </source>
</evidence>
<reference evidence="3 4" key="1">
    <citation type="journal article" date="2024" name="BMC Genomics">
        <title>De novo assembly and annotation of Popillia japonica's genome with initial clues to its potential as an invasive pest.</title>
        <authorList>
            <person name="Cucini C."/>
            <person name="Boschi S."/>
            <person name="Funari R."/>
            <person name="Cardaioli E."/>
            <person name="Iannotti N."/>
            <person name="Marturano G."/>
            <person name="Paoli F."/>
            <person name="Bruttini M."/>
            <person name="Carapelli A."/>
            <person name="Frati F."/>
            <person name="Nardi F."/>
        </authorList>
    </citation>
    <scope>NUCLEOTIDE SEQUENCE [LARGE SCALE GENOMIC DNA]</scope>
    <source>
        <strain evidence="3">DMR45628</strain>
    </source>
</reference>
<dbReference type="InterPro" id="IPR048366">
    <property type="entry name" value="TNP-like_GBD"/>
</dbReference>
<accession>A0AAW1I958</accession>
<keyword evidence="4" id="KW-1185">Reference proteome</keyword>
<sequence>MYFNKKEEQKATKEQNKEFRKRAREERKAGKELKEKVGKRTCKTNVNLQNDERVDWNCYADFIYDNKKVSFGDVRAMYSIDKASKTGKALPKLSDKHMNPNNFQKMNVQLVVQVLSRSVSASIRTAKETGERNTATAYNTANFIELINDTFDILNSRVLNSKRKYCKALSVANLDGMQIMQSTCNIMKIIKKIDRNGRTRRPPYFEGLQMIISG</sequence>
<comment type="caution">
    <text evidence="3">The sequence shown here is derived from an EMBL/GenBank/DDBJ whole genome shotgun (WGS) entry which is preliminary data.</text>
</comment>
<name>A0AAW1I958_POPJA</name>
<dbReference type="AlphaFoldDB" id="A0AAW1I958"/>
<dbReference type="Proteomes" id="UP001458880">
    <property type="component" value="Unassembled WGS sequence"/>
</dbReference>
<gene>
    <name evidence="3" type="ORF">QE152_g38041</name>
</gene>
<evidence type="ECO:0000256" key="1">
    <source>
        <dbReference type="SAM" id="MobiDB-lite"/>
    </source>
</evidence>
<dbReference type="EMBL" id="JASPKY010000777">
    <property type="protein sequence ID" value="KAK9685445.1"/>
    <property type="molecule type" value="Genomic_DNA"/>
</dbReference>
<protein>
    <recommendedName>
        <fullName evidence="2">Transposable element P transposase-like GTP-binding insertion domain-containing protein</fullName>
    </recommendedName>
</protein>
<feature type="domain" description="Transposable element P transposase-like GTP-binding insertion" evidence="2">
    <location>
        <begin position="57"/>
        <end position="163"/>
    </location>
</feature>
<feature type="region of interest" description="Disordered" evidence="1">
    <location>
        <begin position="1"/>
        <end position="36"/>
    </location>
</feature>
<evidence type="ECO:0000313" key="3">
    <source>
        <dbReference type="EMBL" id="KAK9685445.1"/>
    </source>
</evidence>
<evidence type="ECO:0000259" key="2">
    <source>
        <dbReference type="Pfam" id="PF21788"/>
    </source>
</evidence>
<organism evidence="3 4">
    <name type="scientific">Popillia japonica</name>
    <name type="common">Japanese beetle</name>
    <dbReference type="NCBI Taxonomy" id="7064"/>
    <lineage>
        <taxon>Eukaryota</taxon>
        <taxon>Metazoa</taxon>
        <taxon>Ecdysozoa</taxon>
        <taxon>Arthropoda</taxon>
        <taxon>Hexapoda</taxon>
        <taxon>Insecta</taxon>
        <taxon>Pterygota</taxon>
        <taxon>Neoptera</taxon>
        <taxon>Endopterygota</taxon>
        <taxon>Coleoptera</taxon>
        <taxon>Polyphaga</taxon>
        <taxon>Scarabaeiformia</taxon>
        <taxon>Scarabaeidae</taxon>
        <taxon>Rutelinae</taxon>
        <taxon>Popillia</taxon>
    </lineage>
</organism>